<evidence type="ECO:0000313" key="2">
    <source>
        <dbReference type="Proteomes" id="UP001066276"/>
    </source>
</evidence>
<organism evidence="1 2">
    <name type="scientific">Pleurodeles waltl</name>
    <name type="common">Iberian ribbed newt</name>
    <dbReference type="NCBI Taxonomy" id="8319"/>
    <lineage>
        <taxon>Eukaryota</taxon>
        <taxon>Metazoa</taxon>
        <taxon>Chordata</taxon>
        <taxon>Craniata</taxon>
        <taxon>Vertebrata</taxon>
        <taxon>Euteleostomi</taxon>
        <taxon>Amphibia</taxon>
        <taxon>Batrachia</taxon>
        <taxon>Caudata</taxon>
        <taxon>Salamandroidea</taxon>
        <taxon>Salamandridae</taxon>
        <taxon>Pleurodelinae</taxon>
        <taxon>Pleurodeles</taxon>
    </lineage>
</organism>
<keyword evidence="2" id="KW-1185">Reference proteome</keyword>
<proteinExistence type="predicted"/>
<dbReference type="EMBL" id="JANPWB010000008">
    <property type="protein sequence ID" value="KAJ1162654.1"/>
    <property type="molecule type" value="Genomic_DNA"/>
</dbReference>
<evidence type="ECO:0000313" key="1">
    <source>
        <dbReference type="EMBL" id="KAJ1162654.1"/>
    </source>
</evidence>
<comment type="caution">
    <text evidence="1">The sequence shown here is derived from an EMBL/GenBank/DDBJ whole genome shotgun (WGS) entry which is preliminary data.</text>
</comment>
<accession>A0AAV7SDY1</accession>
<dbReference type="Proteomes" id="UP001066276">
    <property type="component" value="Chromosome 4_2"/>
</dbReference>
<gene>
    <name evidence="1" type="ORF">NDU88_003121</name>
</gene>
<dbReference type="AlphaFoldDB" id="A0AAV7SDY1"/>
<name>A0AAV7SDY1_PLEWA</name>
<reference evidence="1" key="1">
    <citation type="journal article" date="2022" name="bioRxiv">
        <title>Sequencing and chromosome-scale assembly of the giantPleurodeles waltlgenome.</title>
        <authorList>
            <person name="Brown T."/>
            <person name="Elewa A."/>
            <person name="Iarovenko S."/>
            <person name="Subramanian E."/>
            <person name="Araus A.J."/>
            <person name="Petzold A."/>
            <person name="Susuki M."/>
            <person name="Suzuki K.-i.T."/>
            <person name="Hayashi T."/>
            <person name="Toyoda A."/>
            <person name="Oliveira C."/>
            <person name="Osipova E."/>
            <person name="Leigh N.D."/>
            <person name="Simon A."/>
            <person name="Yun M.H."/>
        </authorList>
    </citation>
    <scope>NUCLEOTIDE SEQUENCE</scope>
    <source>
        <strain evidence="1">20211129_DDA</strain>
        <tissue evidence="1">Liver</tissue>
    </source>
</reference>
<protein>
    <submittedName>
        <fullName evidence="1">Uncharacterized protein</fullName>
    </submittedName>
</protein>
<sequence>MKVASAGVQNRTFTAARIQRRGRISLHAQMKELKSGWGSKGTRISGKHSFAILLVLYKSHIEILHNTTLTVATEKKRPLLPDMPLGPNAIREEAVVSRLLRSPAAAMFVKSAERY</sequence>